<protein>
    <submittedName>
        <fullName evidence="2">Alpha/beta hydrolase</fullName>
    </submittedName>
</protein>
<dbReference type="SUPFAM" id="SSF53474">
    <property type="entry name" value="alpha/beta-Hydrolases"/>
    <property type="match status" value="1"/>
</dbReference>
<dbReference type="GO" id="GO:0016787">
    <property type="term" value="F:hydrolase activity"/>
    <property type="evidence" value="ECO:0007669"/>
    <property type="project" value="UniProtKB-KW"/>
</dbReference>
<dbReference type="PANTHER" id="PTHR43689:SF8">
    <property type="entry name" value="ALPHA_BETA-HYDROLASES SUPERFAMILY PROTEIN"/>
    <property type="match status" value="1"/>
</dbReference>
<dbReference type="InterPro" id="IPR000073">
    <property type="entry name" value="AB_hydrolase_1"/>
</dbReference>
<evidence type="ECO:0000313" key="3">
    <source>
        <dbReference type="Proteomes" id="UP000019486"/>
    </source>
</evidence>
<dbReference type="InterPro" id="IPR029058">
    <property type="entry name" value="AB_hydrolase_fold"/>
</dbReference>
<dbReference type="PANTHER" id="PTHR43689">
    <property type="entry name" value="HYDROLASE"/>
    <property type="match status" value="1"/>
</dbReference>
<dbReference type="RefSeq" id="WP_037457790.1">
    <property type="nucleotide sequence ID" value="NZ_AVFL01000021.1"/>
</dbReference>
<dbReference type="EMBL" id="AVFL01000021">
    <property type="protein sequence ID" value="EWY38008.1"/>
    <property type="molecule type" value="Genomic_DNA"/>
</dbReference>
<sequence>MPFIMAAGRRLETRWIEPRDEGRPTLVFLHEGLGSIGLWRDFPDKVAAASRCGALVYSRHGYGRSERLERPRGPGYLHDEALRSLPDVLDAFSIADPVLIGHSDGASIALILAGSGVRRLRGAVVMAPHVFVEDITIAGIEDAKAAYRDTDLSKRLGRYHDDADATFRGWNDAWLDPSFRSWNIENLLPGIRCPLLAIQGLEDEYATLAQIDAIERQTGGSFERLDLPDCRHIPHRDQPERTLDAIARFIDRV</sequence>
<reference evidence="2 3" key="1">
    <citation type="submission" date="2013-08" db="EMBL/GenBank/DDBJ databases">
        <title>The genome sequence of Skermanella stibiiresistens.</title>
        <authorList>
            <person name="Zhu W."/>
            <person name="Wang G."/>
        </authorList>
    </citation>
    <scope>NUCLEOTIDE SEQUENCE [LARGE SCALE GENOMIC DNA]</scope>
    <source>
        <strain evidence="2 3">SB22</strain>
    </source>
</reference>
<dbReference type="AlphaFoldDB" id="W9H2L7"/>
<dbReference type="PATRIC" id="fig|1385369.3.peg.4914"/>
<proteinExistence type="predicted"/>
<organism evidence="2 3">
    <name type="scientific">Skermanella stibiiresistens SB22</name>
    <dbReference type="NCBI Taxonomy" id="1385369"/>
    <lineage>
        <taxon>Bacteria</taxon>
        <taxon>Pseudomonadati</taxon>
        <taxon>Pseudomonadota</taxon>
        <taxon>Alphaproteobacteria</taxon>
        <taxon>Rhodospirillales</taxon>
        <taxon>Azospirillaceae</taxon>
        <taxon>Skermanella</taxon>
    </lineage>
</organism>
<keyword evidence="3" id="KW-1185">Reference proteome</keyword>
<dbReference type="Gene3D" id="3.40.50.1820">
    <property type="entry name" value="alpha/beta hydrolase"/>
    <property type="match status" value="1"/>
</dbReference>
<evidence type="ECO:0000313" key="2">
    <source>
        <dbReference type="EMBL" id="EWY38008.1"/>
    </source>
</evidence>
<feature type="domain" description="AB hydrolase-1" evidence="1">
    <location>
        <begin position="26"/>
        <end position="245"/>
    </location>
</feature>
<name>W9H2L7_9PROT</name>
<dbReference type="Pfam" id="PF12697">
    <property type="entry name" value="Abhydrolase_6"/>
    <property type="match status" value="1"/>
</dbReference>
<evidence type="ECO:0000259" key="1">
    <source>
        <dbReference type="Pfam" id="PF12697"/>
    </source>
</evidence>
<gene>
    <name evidence="2" type="ORF">N825_15295</name>
</gene>
<dbReference type="Proteomes" id="UP000019486">
    <property type="component" value="Unassembled WGS sequence"/>
</dbReference>
<dbReference type="STRING" id="1385369.N825_15295"/>
<comment type="caution">
    <text evidence="2">The sequence shown here is derived from an EMBL/GenBank/DDBJ whole genome shotgun (WGS) entry which is preliminary data.</text>
</comment>
<accession>W9H2L7</accession>
<keyword evidence="2" id="KW-0378">Hydrolase</keyword>
<dbReference type="OrthoDB" id="9779853at2"/>